<evidence type="ECO:0000256" key="2">
    <source>
        <dbReference type="ARBA" id="ARBA00022691"/>
    </source>
</evidence>
<protein>
    <recommendedName>
        <fullName evidence="6">Radical SAM core domain-containing protein</fullName>
    </recommendedName>
</protein>
<evidence type="ECO:0000256" key="3">
    <source>
        <dbReference type="ARBA" id="ARBA00022723"/>
    </source>
</evidence>
<evidence type="ECO:0000313" key="8">
    <source>
        <dbReference type="Proteomes" id="UP000095347"/>
    </source>
</evidence>
<dbReference type="SFLD" id="SFLDG01082">
    <property type="entry name" value="B12-binding_domain_containing"/>
    <property type="match status" value="1"/>
</dbReference>
<dbReference type="GO" id="GO:0051536">
    <property type="term" value="F:iron-sulfur cluster binding"/>
    <property type="evidence" value="ECO:0007669"/>
    <property type="project" value="UniProtKB-KW"/>
</dbReference>
<dbReference type="AlphaFoldDB" id="A0A1E5Q6P8"/>
<evidence type="ECO:0000313" key="7">
    <source>
        <dbReference type="EMBL" id="OEJ66398.1"/>
    </source>
</evidence>
<evidence type="ECO:0000256" key="5">
    <source>
        <dbReference type="ARBA" id="ARBA00023014"/>
    </source>
</evidence>
<keyword evidence="4" id="KW-0408">Iron</keyword>
<keyword evidence="8" id="KW-1185">Reference proteome</keyword>
<proteinExistence type="predicted"/>
<dbReference type="STRING" id="28181.BEN30_12180"/>
<dbReference type="PANTHER" id="PTHR43409:SF16">
    <property type="entry name" value="SLR0320 PROTEIN"/>
    <property type="match status" value="1"/>
</dbReference>
<reference evidence="8" key="1">
    <citation type="submission" date="2016-07" db="EMBL/GenBank/DDBJ databases">
        <authorList>
            <person name="Florea S."/>
            <person name="Webb J.S."/>
            <person name="Jaromczyk J."/>
            <person name="Schardl C.L."/>
        </authorList>
    </citation>
    <scope>NUCLEOTIDE SEQUENCE [LARGE SCALE GENOMIC DNA]</scope>
    <source>
        <strain evidence="8">MV-1</strain>
    </source>
</reference>
<keyword evidence="2" id="KW-0949">S-adenosyl-L-methionine</keyword>
<evidence type="ECO:0000256" key="4">
    <source>
        <dbReference type="ARBA" id="ARBA00023004"/>
    </source>
</evidence>
<dbReference type="SUPFAM" id="SSF102114">
    <property type="entry name" value="Radical SAM enzymes"/>
    <property type="match status" value="1"/>
</dbReference>
<comment type="cofactor">
    <cofactor evidence="1">
        <name>[4Fe-4S] cluster</name>
        <dbReference type="ChEBI" id="CHEBI:49883"/>
    </cofactor>
</comment>
<name>A0A1E5Q6P8_9PROT</name>
<dbReference type="InterPro" id="IPR023404">
    <property type="entry name" value="rSAM_horseshoe"/>
</dbReference>
<dbReference type="PROSITE" id="PS51918">
    <property type="entry name" value="RADICAL_SAM"/>
    <property type="match status" value="1"/>
</dbReference>
<dbReference type="Pfam" id="PF04055">
    <property type="entry name" value="Radical_SAM"/>
    <property type="match status" value="1"/>
</dbReference>
<dbReference type="InterPro" id="IPR006638">
    <property type="entry name" value="Elp3/MiaA/NifB-like_rSAM"/>
</dbReference>
<accession>A0A1E5Q6P8</accession>
<dbReference type="GO" id="GO:0046872">
    <property type="term" value="F:metal ion binding"/>
    <property type="evidence" value="ECO:0007669"/>
    <property type="project" value="UniProtKB-KW"/>
</dbReference>
<organism evidence="7 8">
    <name type="scientific">Magnetovibrio blakemorei</name>
    <dbReference type="NCBI Taxonomy" id="28181"/>
    <lineage>
        <taxon>Bacteria</taxon>
        <taxon>Pseudomonadati</taxon>
        <taxon>Pseudomonadota</taxon>
        <taxon>Alphaproteobacteria</taxon>
        <taxon>Rhodospirillales</taxon>
        <taxon>Magnetovibrionaceae</taxon>
        <taxon>Magnetovibrio</taxon>
    </lineage>
</organism>
<dbReference type="GO" id="GO:0003824">
    <property type="term" value="F:catalytic activity"/>
    <property type="evidence" value="ECO:0007669"/>
    <property type="project" value="InterPro"/>
</dbReference>
<gene>
    <name evidence="7" type="ORF">BEN30_12180</name>
</gene>
<dbReference type="InterPro" id="IPR058240">
    <property type="entry name" value="rSAM_sf"/>
</dbReference>
<comment type="caution">
    <text evidence="7">The sequence shown here is derived from an EMBL/GenBank/DDBJ whole genome shotgun (WGS) entry which is preliminary data.</text>
</comment>
<dbReference type="PANTHER" id="PTHR43409">
    <property type="entry name" value="ANAEROBIC MAGNESIUM-PROTOPORPHYRIN IX MONOMETHYL ESTER CYCLASE-RELATED"/>
    <property type="match status" value="1"/>
</dbReference>
<feature type="domain" description="Radical SAM core" evidence="6">
    <location>
        <begin position="152"/>
        <end position="386"/>
    </location>
</feature>
<evidence type="ECO:0000259" key="6">
    <source>
        <dbReference type="PROSITE" id="PS51918"/>
    </source>
</evidence>
<dbReference type="Gene3D" id="3.80.30.20">
    <property type="entry name" value="tm_1862 like domain"/>
    <property type="match status" value="1"/>
</dbReference>
<sequence>MGAVFNAHDWTTQAVDAIVQELGVEETLAIVERSSTDVIFILVGAVSVDEDAAFLRELRLRAPKTVLIGSGDVLREHGKKWVETGLLDAVTLDFCSPSSVRYAQGETADLEDLIYKTKEGVIEGQVSSGKAMSVGLPPHELFKPFPYRFPFAYRRPFASLLTDYGCPYRCSFCVMASLHYHTRPLDEIAAELAHLQALGVREFALWDQTFAVNRARGLEFLDLLPEGADGFGWTCFTRPDCVDAELANAMAAKGCHTVIMGVETAKAESLEAIQKDFSTTDMKTAFTVCRRAGMETAATVIVGLPGESIADIEATMDFVCDLDPDYLSVHTAIPRAGTKLRRQMVAQGLVSADLANMDQSGESGVISSDTLDPKTIMAMRKRFNRRFYLRPKFLVRTVWNNLKNPARLIEHVRQGLTLLSNNRG</sequence>
<keyword evidence="3" id="KW-0479">Metal-binding</keyword>
<dbReference type="GO" id="GO:0005829">
    <property type="term" value="C:cytosol"/>
    <property type="evidence" value="ECO:0007669"/>
    <property type="project" value="TreeGrafter"/>
</dbReference>
<dbReference type="InterPro" id="IPR051198">
    <property type="entry name" value="BchE-like"/>
</dbReference>
<evidence type="ECO:0000256" key="1">
    <source>
        <dbReference type="ARBA" id="ARBA00001966"/>
    </source>
</evidence>
<dbReference type="SMART" id="SM00729">
    <property type="entry name" value="Elp3"/>
    <property type="match status" value="1"/>
</dbReference>
<dbReference type="Proteomes" id="UP000095347">
    <property type="component" value="Unassembled WGS sequence"/>
</dbReference>
<dbReference type="SFLD" id="SFLDS00029">
    <property type="entry name" value="Radical_SAM"/>
    <property type="match status" value="1"/>
</dbReference>
<keyword evidence="5" id="KW-0411">Iron-sulfur</keyword>
<dbReference type="EMBL" id="MCGG01000033">
    <property type="protein sequence ID" value="OEJ66398.1"/>
    <property type="molecule type" value="Genomic_DNA"/>
</dbReference>
<dbReference type="InterPro" id="IPR007197">
    <property type="entry name" value="rSAM"/>
</dbReference>